<reference evidence="9 10" key="1">
    <citation type="submission" date="2020-01" db="EMBL/GenBank/DDBJ databases">
        <title>Complete genome sequence of Mycoplasma felis strain Myco-2.</title>
        <authorList>
            <person name="Kinoshita Y."/>
            <person name="Niwa H."/>
            <person name="Uchida-Fujii E."/>
            <person name="Nukada T."/>
        </authorList>
    </citation>
    <scope>NUCLEOTIDE SEQUENCE [LARGE SCALE GENOMIC DNA]</scope>
    <source>
        <strain evidence="9 10">Myco-2</strain>
    </source>
</reference>
<dbReference type="GO" id="GO:0022857">
    <property type="term" value="F:transmembrane transporter activity"/>
    <property type="evidence" value="ECO:0007669"/>
    <property type="project" value="TreeGrafter"/>
</dbReference>
<feature type="transmembrane region" description="Helical" evidence="7">
    <location>
        <begin position="17"/>
        <end position="37"/>
    </location>
</feature>
<keyword evidence="3 7" id="KW-0812">Transmembrane</keyword>
<dbReference type="KEGG" id="mfel:JPM2_7260"/>
<evidence type="ECO:0000313" key="9">
    <source>
        <dbReference type="EMBL" id="BBU48033.1"/>
    </source>
</evidence>
<feature type="transmembrane region" description="Helical" evidence="7">
    <location>
        <begin position="2514"/>
        <end position="2538"/>
    </location>
</feature>
<evidence type="ECO:0000313" key="10">
    <source>
        <dbReference type="Proteomes" id="UP000464317"/>
    </source>
</evidence>
<evidence type="ECO:0000256" key="2">
    <source>
        <dbReference type="ARBA" id="ARBA00022475"/>
    </source>
</evidence>
<name>A0A809SIK4_9BACT</name>
<organism evidence="9 10">
    <name type="scientific">Mycoplasmopsis felis</name>
    <dbReference type="NCBI Taxonomy" id="33923"/>
    <lineage>
        <taxon>Bacteria</taxon>
        <taxon>Bacillati</taxon>
        <taxon>Mycoplasmatota</taxon>
        <taxon>Mycoplasmoidales</taxon>
        <taxon>Metamycoplasmataceae</taxon>
        <taxon>Mycoplasmopsis</taxon>
    </lineage>
</organism>
<dbReference type="RefSeq" id="WP_161553407.1">
    <property type="nucleotide sequence ID" value="NZ_AP022325.1"/>
</dbReference>
<accession>A0A809SIK4</accession>
<dbReference type="InterPro" id="IPR050250">
    <property type="entry name" value="Macrolide_Exporter_MacB"/>
</dbReference>
<evidence type="ECO:0000256" key="4">
    <source>
        <dbReference type="ARBA" id="ARBA00022989"/>
    </source>
</evidence>
<keyword evidence="2" id="KW-1003">Cell membrane</keyword>
<gene>
    <name evidence="9" type="ORF">JPM2_7260</name>
</gene>
<keyword evidence="10" id="KW-1185">Reference proteome</keyword>
<sequence>MWNLFKEVFRSLFKNKIVVSGLTILIFLTSGIFTLLYDTSKAMRNQFNYYKDKSVNHDLTVDFNLPSSGNAYNGGYYINGLTKVNGGSGYDKGIRYIDQNAFSEKNIIDFTEITDQYLKLSTFKHNETSKSDEYILRNDFLSFYNNYINEETLEGFTLNYDNQEKQIIFNKNQTFNLYKKTNNGDFIPSKNIEILDQSSIFRFDKEYNLNEISYITSQNPKDINISQIATLFINTLTKELTFDFIKGKEWEKESFVLKISGYGISSLLGFIPYNNQNNVFEFDHQSTPTFYDKQENEDITSLFNKKIKTELTYYDLFKNEEINIIESRKFTFKKNNSYILPLNWVKKQKTESFYSRKHYEITYNNLDKDKWTGSYKTFIENQIKNNNNVLPNDLNNFSYWTKEINYYNIPYVIQNNQTELGEEKLLRTQEGALDYNDFLTVDLSIADEKNQPDNFLNNIYFYQGTKKIIEIENIQNFNEEKYENLIDKNILTKKQNIIKEGALNIVKNEIYNYISEQVSKENIGIRQSITVDAFDDGGGEKKVFHFINTGNNERKIHNIKNNINLLINDNSHKNNLNNLSTEFSKFFTTKELTPYVSSEIIKRLASNIIPDESYIKLSYEYNDLEHTNEINGDVNTYIKSKIYLLSRYTNNNPERKKDDFSGLGIVVLGDTITVVAPVYDSNNNIIKWKNVNVDGYINGDIPIQEINNYLQKNRLTLFVEILKDNWVAKSNLFSNSVYLPFVFRSPDNTIVRQALAENTLALGVERIEKSLLETDLVQKGFISKETIYAVKEAINISFDKNNFATIFSSGQINLNILPKMILDGIYVLSHNPNGDYFKELLTGLLAKVLDLSNSNSSDETNKKEYLKTEINKFFNFIDLLIGSDLKNIFNFNVLINSAKDISLMLTYIIDLVKSIDFKLFSDYNQNFFDNEYNKLVPNPDFPNDRTKDSLRKISSFEILINFLKSINQQTLKRTLINIINNIEVQSLFNFNNSNNIFNIFLGNLIEPIKRIFPLLNSYKNSIDLQYKNILDGIMFLINAFDFNIFIETLESKLKLVHFETKRIDLDINKNVQKIKTTQVSSTLSAEDFIYSALKAFFNVPGSNKRIKDELIKMLNLSSKGSSQKIGDEEYLTIPSKDENKLDYFDLIALLNPSQPVSEAQSNNNSSFININEFQKVESLINYFKEFEKIEWETIPSDLFNLSSFYFKVKSKKEVWNKEQINKIINEWQSIINNLKINRSSNISSKPFWSLVELYINKESSVESSFFSNFISGSFKSFFNTQYEGYNYLKHIVPLLSFWWDLFNPEIEGTIQEKKNFSNELLSLINTKEVLDLFNDFNLFQPSSQNILRYKETGFGISRSLANPEKMREFFFSKDDLGRYQQNTLRSISRKFPNLIPFIEKNSYNLTRIISYIASDDMYFKLDENLNEYNGFNLKYKNLLSSLTYLFINKYLTDNILNKYNEINYIFNKDYKSISLDRLGVSDVLLNPILSKKNPQVLLWMLSDTNNIGESASNTSNLAYFINNKIINIEELVNDEKKAYDLISSYFTKSKLLESIVEKDYIYEIYLDEHLFTSLTEKVSLNPEIYKPFGIDLSDTIIKLINSITSLNKFDTGLVFNQSSSYVAKVNYAYLIQNNKEIYTGNIPENPIQLLELLNKLPDKYLLDVNGSKYLIIGDDISFDYFYPILDENNLQVNTKSQALVYVNDKGFDRIVQSYQGTLIKEYLTVKNNTKISNDLLKKDIENFVQSKIDDNSNLQRTYLYDELDPLNPERSLRISSVEQLILSISYVSNIILGLLVFLVVVSVIFIIKRYISNKNKVIGILFAQGYTPLQIVSSLTVFAFVTILIGNFLGYITGFMLQSIAIRVIDSYWTVPIQTLNFSLFTLLVNILIPLIAMSVLIITVSLRSLRYKSIDLMSGIVELSTSETYKKYTTLFRKRNIKTKFGASLIFNSFWKLVSFGISIALASITTIFGLSTFGVFQKTISQTYENRAYNYRIDLITPTVQGGSFKPLNPRDIRNNLYVPVGNISELNLYQSDYFKAGYSSSINIDNKNGIPKIFDGHLLTQFSVNLKIDSSISIDPFEIVYQSLPDVQKARILSTRDDVGKALTFTQKDIPFELDSNGQKTLSFKFDKVRAKGIDQFFIYLPNENNIIDGKFFAMVWDEIENKYTHQIITTSRFREEYREFLINGYEQLYKEGNVSDFLMIFDGIYFDELTDETYTYVDATLKDQKIRLYGYKKDSELIKVPGYGDSDLLKEINDEFKNNNNDINKEIPLIINRVVADKFHLNIGSKITLKPSNLTYTYENKINEKLNKITKKENNYVFVVKGINQTFINNEFIIPKKAADKLIGLDELVENEYQTLNNIDLEKYKFNGILSKNKLPMQLLWSAGLYSVSGYSGSIGSFSIISSTEKDKKDLFDGIFGSLRTVKNSKTPGALSTLGYTDQEIISFIDSTIFVSESNIEDIYSQLREKPDDAINKFSNIFDDKLYVPSAYTLDSKEIEISFTSTIGSTVQTIITALALLCFLISIIILIIISTILIQENEKNIAIWSILGYTNKEKVKMFFGIYVPFIILSILISIPIAFGLMSLFGVFLVTGSSISLPIAISFLTVLITSSIVFFVFLITSIYAWININKIKAIDLLKGK</sequence>
<feature type="transmembrane region" description="Helical" evidence="7">
    <location>
        <begin position="2602"/>
        <end position="2629"/>
    </location>
</feature>
<feature type="domain" description="ABC3 transporter permease C-terminal" evidence="8">
    <location>
        <begin position="2518"/>
        <end position="2634"/>
    </location>
</feature>
<dbReference type="PANTHER" id="PTHR30572:SF4">
    <property type="entry name" value="ABC TRANSPORTER PERMEASE YTRF"/>
    <property type="match status" value="1"/>
</dbReference>
<feature type="transmembrane region" description="Helical" evidence="7">
    <location>
        <begin position="1878"/>
        <end position="1903"/>
    </location>
</feature>
<dbReference type="EMBL" id="AP022325">
    <property type="protein sequence ID" value="BBU48033.1"/>
    <property type="molecule type" value="Genomic_DNA"/>
</dbReference>
<evidence type="ECO:0000259" key="8">
    <source>
        <dbReference type="Pfam" id="PF02687"/>
    </source>
</evidence>
<comment type="similarity">
    <text evidence="6">Belongs to the ABC-4 integral membrane protein family.</text>
</comment>
<comment type="subcellular location">
    <subcellularLocation>
        <location evidence="1">Cell membrane</location>
        <topology evidence="1">Multi-pass membrane protein</topology>
    </subcellularLocation>
</comment>
<feature type="domain" description="ABC3 transporter permease C-terminal" evidence="8">
    <location>
        <begin position="1789"/>
        <end position="1907"/>
    </location>
</feature>
<dbReference type="InterPro" id="IPR003838">
    <property type="entry name" value="ABC3_permease_C"/>
</dbReference>
<feature type="transmembrane region" description="Helical" evidence="7">
    <location>
        <begin position="1780"/>
        <end position="1807"/>
    </location>
</feature>
<evidence type="ECO:0000256" key="6">
    <source>
        <dbReference type="ARBA" id="ARBA00038076"/>
    </source>
</evidence>
<keyword evidence="4 7" id="KW-1133">Transmembrane helix</keyword>
<dbReference type="GO" id="GO:0005886">
    <property type="term" value="C:plasma membrane"/>
    <property type="evidence" value="ECO:0007669"/>
    <property type="project" value="UniProtKB-SubCell"/>
</dbReference>
<feature type="transmembrane region" description="Helical" evidence="7">
    <location>
        <begin position="2559"/>
        <end position="2582"/>
    </location>
</feature>
<keyword evidence="5 7" id="KW-0472">Membrane</keyword>
<dbReference type="Pfam" id="PF02687">
    <property type="entry name" value="FtsX"/>
    <property type="match status" value="2"/>
</dbReference>
<evidence type="ECO:0000256" key="5">
    <source>
        <dbReference type="ARBA" id="ARBA00023136"/>
    </source>
</evidence>
<protein>
    <recommendedName>
        <fullName evidence="8">ABC3 transporter permease C-terminal domain-containing protein</fullName>
    </recommendedName>
</protein>
<evidence type="ECO:0000256" key="1">
    <source>
        <dbReference type="ARBA" id="ARBA00004651"/>
    </source>
</evidence>
<evidence type="ECO:0000256" key="3">
    <source>
        <dbReference type="ARBA" id="ARBA00022692"/>
    </source>
</evidence>
<proteinExistence type="inferred from homology"/>
<evidence type="ECO:0000256" key="7">
    <source>
        <dbReference type="SAM" id="Phobius"/>
    </source>
</evidence>
<dbReference type="PANTHER" id="PTHR30572">
    <property type="entry name" value="MEMBRANE COMPONENT OF TRANSPORTER-RELATED"/>
    <property type="match status" value="1"/>
</dbReference>
<dbReference type="Proteomes" id="UP000464317">
    <property type="component" value="Chromosome"/>
</dbReference>
<feature type="transmembrane region" description="Helical" evidence="7">
    <location>
        <begin position="1828"/>
        <end position="1849"/>
    </location>
</feature>